<organism evidence="1 2">
    <name type="scientific">Lutispora thermophila DSM 19022</name>
    <dbReference type="NCBI Taxonomy" id="1122184"/>
    <lineage>
        <taxon>Bacteria</taxon>
        <taxon>Bacillati</taxon>
        <taxon>Bacillota</taxon>
        <taxon>Clostridia</taxon>
        <taxon>Lutisporales</taxon>
        <taxon>Lutisporaceae</taxon>
        <taxon>Lutispora</taxon>
    </lineage>
</organism>
<sequence length="68" mass="8236">MKKKITLTLTDELADTLSYLSTILHKNQNQILEDAFWEWWDKQDKDLRNSINEMLKITKKVRETKRNL</sequence>
<evidence type="ECO:0000313" key="1">
    <source>
        <dbReference type="EMBL" id="SHJ14293.1"/>
    </source>
</evidence>
<name>A0A1M6GWK1_9FIRM</name>
<dbReference type="OrthoDB" id="1955705at2"/>
<accession>A0A1M6GWK1</accession>
<keyword evidence="2" id="KW-1185">Reference proteome</keyword>
<dbReference type="STRING" id="1122184.SAMN02745176_02551"/>
<proteinExistence type="predicted"/>
<reference evidence="1 2" key="1">
    <citation type="submission" date="2016-11" db="EMBL/GenBank/DDBJ databases">
        <authorList>
            <person name="Jaros S."/>
            <person name="Januszkiewicz K."/>
            <person name="Wedrychowicz H."/>
        </authorList>
    </citation>
    <scope>NUCLEOTIDE SEQUENCE [LARGE SCALE GENOMIC DNA]</scope>
    <source>
        <strain evidence="1 2">DSM 19022</strain>
    </source>
</reference>
<protein>
    <submittedName>
        <fullName evidence="1">Uncharacterized protein</fullName>
    </submittedName>
</protein>
<dbReference type="RefSeq" id="WP_073026568.1">
    <property type="nucleotide sequence ID" value="NZ_FQZS01000017.1"/>
</dbReference>
<dbReference type="AlphaFoldDB" id="A0A1M6GWK1"/>
<dbReference type="Proteomes" id="UP000184442">
    <property type="component" value="Unassembled WGS sequence"/>
</dbReference>
<evidence type="ECO:0000313" key="2">
    <source>
        <dbReference type="Proteomes" id="UP000184442"/>
    </source>
</evidence>
<dbReference type="EMBL" id="FQZS01000017">
    <property type="protein sequence ID" value="SHJ14293.1"/>
    <property type="molecule type" value="Genomic_DNA"/>
</dbReference>
<gene>
    <name evidence="1" type="ORF">SAMN02745176_02551</name>
</gene>